<accession>A0A7S4AZM0</accession>
<dbReference type="AlphaFoldDB" id="A0A7S4AZM0"/>
<feature type="transmembrane region" description="Helical" evidence="1">
    <location>
        <begin position="41"/>
        <end position="61"/>
    </location>
</feature>
<protein>
    <submittedName>
        <fullName evidence="2">Uncharacterized protein</fullName>
    </submittedName>
</protein>
<evidence type="ECO:0000313" key="2">
    <source>
        <dbReference type="EMBL" id="CAE0749010.1"/>
    </source>
</evidence>
<keyword evidence="1" id="KW-0472">Membrane</keyword>
<reference evidence="2" key="1">
    <citation type="submission" date="2021-01" db="EMBL/GenBank/DDBJ databases">
        <authorList>
            <person name="Corre E."/>
            <person name="Pelletier E."/>
            <person name="Niang G."/>
            <person name="Scheremetjew M."/>
            <person name="Finn R."/>
            <person name="Kale V."/>
            <person name="Holt S."/>
            <person name="Cochrane G."/>
            <person name="Meng A."/>
            <person name="Brown T."/>
            <person name="Cohen L."/>
        </authorList>
    </citation>
    <scope>NUCLEOTIDE SEQUENCE</scope>
    <source>
        <strain evidence="2">CCMP645</strain>
    </source>
</reference>
<feature type="transmembrane region" description="Helical" evidence="1">
    <location>
        <begin position="300"/>
        <end position="321"/>
    </location>
</feature>
<organism evidence="2">
    <name type="scientific">Chrysotila carterae</name>
    <name type="common">Marine alga</name>
    <name type="synonym">Syracosphaera carterae</name>
    <dbReference type="NCBI Taxonomy" id="13221"/>
    <lineage>
        <taxon>Eukaryota</taxon>
        <taxon>Haptista</taxon>
        <taxon>Haptophyta</taxon>
        <taxon>Prymnesiophyceae</taxon>
        <taxon>Isochrysidales</taxon>
        <taxon>Isochrysidaceae</taxon>
        <taxon>Chrysotila</taxon>
    </lineage>
</organism>
<gene>
    <name evidence="2" type="ORF">PCAR00345_LOCUS1592</name>
</gene>
<feature type="transmembrane region" description="Helical" evidence="1">
    <location>
        <begin position="81"/>
        <end position="99"/>
    </location>
</feature>
<proteinExistence type="predicted"/>
<sequence>MEGFQATRSLHWGNVPELDAIFALLFIVTCALAAQRGQVALVMSIFIMALCIEQASIRFGGTHCHAPSVFDFSDCSSLNSVLFYIPWIYSALASTARLVQKRSAAFPLLCGFMLMAQGLVYELQGPSMEWWLWPPRVGGVLRSPSTITQFGDLSTSPHQVSTSPHVTDALAERVFGVPAMSIYFHFALGVGIAASLQLFSFPTSFFKTLVCVGLVSPILALLWEVPLRSVCVLLSVTKSHAVAAVLLTVYFSTQLLGPSLRWPAQRDLSILLLPLVSHGYFQYHAQFGPGASRLAPDLKLWSLVVSLFAVFANARAAGLFYTEEKLATKTQ</sequence>
<feature type="transmembrane region" description="Helical" evidence="1">
    <location>
        <begin position="18"/>
        <end position="34"/>
    </location>
</feature>
<feature type="transmembrane region" description="Helical" evidence="1">
    <location>
        <begin position="208"/>
        <end position="227"/>
    </location>
</feature>
<dbReference type="EMBL" id="HBIZ01002986">
    <property type="protein sequence ID" value="CAE0749010.1"/>
    <property type="molecule type" value="Transcribed_RNA"/>
</dbReference>
<keyword evidence="1" id="KW-1133">Transmembrane helix</keyword>
<evidence type="ECO:0000256" key="1">
    <source>
        <dbReference type="SAM" id="Phobius"/>
    </source>
</evidence>
<feature type="transmembrane region" description="Helical" evidence="1">
    <location>
        <begin position="182"/>
        <end position="201"/>
    </location>
</feature>
<keyword evidence="1" id="KW-0812">Transmembrane</keyword>
<name>A0A7S4AZM0_CHRCT</name>
<feature type="transmembrane region" description="Helical" evidence="1">
    <location>
        <begin position="239"/>
        <end position="256"/>
    </location>
</feature>